<name>A0A3B1AJQ6_9ZZZZ</name>
<dbReference type="PANTHER" id="PTHR40252:SF2">
    <property type="entry name" value="BLR0328 PROTEIN"/>
    <property type="match status" value="1"/>
</dbReference>
<evidence type="ECO:0000313" key="3">
    <source>
        <dbReference type="EMBL" id="VAX00094.1"/>
    </source>
</evidence>
<dbReference type="AlphaFoldDB" id="A0A3B1AJQ6"/>
<dbReference type="SMART" id="SM01204">
    <property type="entry name" value="FIST_C"/>
    <property type="match status" value="1"/>
</dbReference>
<gene>
    <name evidence="3" type="ORF">MNBD_GAMMA19-1083</name>
</gene>
<reference evidence="3" key="1">
    <citation type="submission" date="2018-06" db="EMBL/GenBank/DDBJ databases">
        <authorList>
            <person name="Zhirakovskaya E."/>
        </authorList>
    </citation>
    <scope>NUCLEOTIDE SEQUENCE</scope>
</reference>
<evidence type="ECO:0008006" key="4">
    <source>
        <dbReference type="Google" id="ProtNLM"/>
    </source>
</evidence>
<proteinExistence type="predicted"/>
<accession>A0A3B1AJQ6</accession>
<dbReference type="Pfam" id="PF08495">
    <property type="entry name" value="FIST"/>
    <property type="match status" value="1"/>
</dbReference>
<dbReference type="InterPro" id="IPR019494">
    <property type="entry name" value="FIST_C"/>
</dbReference>
<feature type="non-terminal residue" evidence="3">
    <location>
        <position position="1"/>
    </location>
</feature>
<protein>
    <recommendedName>
        <fullName evidence="4">FIST C-domain domain-containing protein</fullName>
    </recommendedName>
</protein>
<dbReference type="SMART" id="SM00897">
    <property type="entry name" value="FIST"/>
    <property type="match status" value="1"/>
</dbReference>
<dbReference type="Pfam" id="PF10442">
    <property type="entry name" value="FIST_C"/>
    <property type="match status" value="1"/>
</dbReference>
<dbReference type="InterPro" id="IPR013702">
    <property type="entry name" value="FIST_domain_N"/>
</dbReference>
<evidence type="ECO:0000259" key="2">
    <source>
        <dbReference type="SMART" id="SM01204"/>
    </source>
</evidence>
<feature type="domain" description="FIST" evidence="1">
    <location>
        <begin position="15"/>
        <end position="214"/>
    </location>
</feature>
<sequence>AASQLWEQLSDRLGNPPDWIVVAPSVNYDIPQVQQTLNSLGAKRFHGSTSCLGAMTERGVINTEGRGIAAFGIADPNGDYGVGEASLDATASPEAAACQALDAALSDAERPGEVPDLIWISAPPGCEERVIDGLESSLGAGVPIVGGSSADNDVSGQWAQLTQAGVHLNAVIVSVLFPSTKLHFAFHSGYEPTEIKGRVTRADGRILYEIDGRPAAEVYNDWTGGVLQDALTTGEQNVLPLTTLYPLGRVVGSVGGTAYHQLSHPDRITPERGLSLFSDVEVGDEVWLMQGTRQSLVERGGRVARAAMQAGNIKPDDIAGGLVIYCAGCMLTVQDQMDDVVGHLNDALDGHPFLGSFTFGEQGCFIGGENRHGNLMISVLLLGNAPA</sequence>
<evidence type="ECO:0000259" key="1">
    <source>
        <dbReference type="SMART" id="SM00897"/>
    </source>
</evidence>
<organism evidence="3">
    <name type="scientific">hydrothermal vent metagenome</name>
    <dbReference type="NCBI Taxonomy" id="652676"/>
    <lineage>
        <taxon>unclassified sequences</taxon>
        <taxon>metagenomes</taxon>
        <taxon>ecological metagenomes</taxon>
    </lineage>
</organism>
<feature type="domain" description="FIST C-domain" evidence="2">
    <location>
        <begin position="215"/>
        <end position="365"/>
    </location>
</feature>
<dbReference type="EMBL" id="UOFV01000202">
    <property type="protein sequence ID" value="VAX00094.1"/>
    <property type="molecule type" value="Genomic_DNA"/>
</dbReference>
<dbReference type="PANTHER" id="PTHR40252">
    <property type="entry name" value="BLR0328 PROTEIN"/>
    <property type="match status" value="1"/>
</dbReference>